<dbReference type="PANTHER" id="PTHR34599">
    <property type="entry name" value="PEROXIDASE-RELATED"/>
    <property type="match status" value="1"/>
</dbReference>
<feature type="region of interest" description="Disordered" evidence="1">
    <location>
        <begin position="174"/>
        <end position="193"/>
    </location>
</feature>
<organism evidence="2">
    <name type="scientific">uncultured Gemmatimonadota bacterium</name>
    <dbReference type="NCBI Taxonomy" id="203437"/>
    <lineage>
        <taxon>Bacteria</taxon>
        <taxon>Pseudomonadati</taxon>
        <taxon>Gemmatimonadota</taxon>
        <taxon>environmental samples</taxon>
    </lineage>
</organism>
<feature type="region of interest" description="Disordered" evidence="1">
    <location>
        <begin position="1"/>
        <end position="22"/>
    </location>
</feature>
<accession>A0A6J4MWF9</accession>
<evidence type="ECO:0008006" key="3">
    <source>
        <dbReference type="Google" id="ProtNLM"/>
    </source>
</evidence>
<dbReference type="Gene3D" id="1.10.606.10">
    <property type="entry name" value="Vanadium-containing Chloroperoxidase, domain 2"/>
    <property type="match status" value="1"/>
</dbReference>
<dbReference type="InterPro" id="IPR052559">
    <property type="entry name" value="V-haloperoxidase"/>
</dbReference>
<evidence type="ECO:0000313" key="2">
    <source>
        <dbReference type="EMBL" id="CAA9370625.1"/>
    </source>
</evidence>
<dbReference type="PANTHER" id="PTHR34599:SF1">
    <property type="entry name" value="PHOSPHATIDIC ACID PHOSPHATASE TYPE 2_HALOPEROXIDASE DOMAIN-CONTAINING PROTEIN"/>
    <property type="match status" value="1"/>
</dbReference>
<dbReference type="CDD" id="cd03398">
    <property type="entry name" value="PAP2_haloperoxidase"/>
    <property type="match status" value="1"/>
</dbReference>
<dbReference type="SUPFAM" id="SSF48317">
    <property type="entry name" value="Acid phosphatase/Vanadium-dependent haloperoxidase"/>
    <property type="match status" value="1"/>
</dbReference>
<sequence>MAGMIETHADTSGRPPTREAVHSPRYVTDPVVDWNDVAIEAILVDSKPRNLVPLDENTVLITRDQDGVTRASRAMAMVHAAMYNAVVGLVGGYRPYIRPPYSDLPERPAQPDLAAAVGSAARTILSWLYPSQRRHFDQAFLDIVGRSREEPSIRPSITFGYNVAVRVWNTRVNDGSNRRRPYNPPRRPGLWRPDLVDPAQKALDPHWGRVEPFLISQADVEEILRDLGPPPGYKGQAGDGYPAAYDLSDPAYREAREEVLVRGAPPADGNSTDPRKLNAVFWSYDEGRGTPVRLYNQALRSIAFASNLDVVGHARLFLYGNLVMADAAIVAWRIKYEYGLWRPVHAANLDELDPVRWIPFGKRPPYPPRDSCSPPFPAYVSGHSTLGNAVFNAAAHALAETGQASSGVTLATDEPPRVCVAYPTLGDAARANDESRIDLGVHFRFDTERGAQAGAMVEKKARDGLPEGTGVSKAMERGEQEIGPPFEVVDYREFVGEAGFASIYAQRYADEAREIDEVR</sequence>
<reference evidence="2" key="1">
    <citation type="submission" date="2020-02" db="EMBL/GenBank/DDBJ databases">
        <authorList>
            <person name="Meier V. D."/>
        </authorList>
    </citation>
    <scope>NUCLEOTIDE SEQUENCE</scope>
    <source>
        <strain evidence="2">AVDCRST_MAG68</strain>
    </source>
</reference>
<dbReference type="InterPro" id="IPR016119">
    <property type="entry name" value="Br/Cl_peroxidase_C"/>
</dbReference>
<dbReference type="EMBL" id="CADCTW010000243">
    <property type="protein sequence ID" value="CAA9370625.1"/>
    <property type="molecule type" value="Genomic_DNA"/>
</dbReference>
<dbReference type="GO" id="GO:0004601">
    <property type="term" value="F:peroxidase activity"/>
    <property type="evidence" value="ECO:0007669"/>
    <property type="project" value="InterPro"/>
</dbReference>
<dbReference type="Gene3D" id="1.20.144.10">
    <property type="entry name" value="Phosphatidic acid phosphatase type 2/haloperoxidase"/>
    <property type="match status" value="1"/>
</dbReference>
<proteinExistence type="predicted"/>
<dbReference type="InterPro" id="IPR036938">
    <property type="entry name" value="PAP2/HPO_sf"/>
</dbReference>
<evidence type="ECO:0000256" key="1">
    <source>
        <dbReference type="SAM" id="MobiDB-lite"/>
    </source>
</evidence>
<dbReference type="AlphaFoldDB" id="A0A6J4MWF9"/>
<feature type="compositionally biased region" description="Basic and acidic residues" evidence="1">
    <location>
        <begin position="7"/>
        <end position="22"/>
    </location>
</feature>
<name>A0A6J4MWF9_9BACT</name>
<gene>
    <name evidence="2" type="ORF">AVDCRST_MAG68-5724</name>
</gene>
<protein>
    <recommendedName>
        <fullName evidence="3">Phosphatidic acid phosphatase type 2/haloperoxidase domain-containing protein</fullName>
    </recommendedName>
</protein>